<gene>
    <name evidence="1" type="ORF">PLOB_00009337</name>
</gene>
<sequence>MGCCCGKMEERVNEKFAESQIILREMCWANLRYQRSTGCCQIQGNGALVLTPDVLWFGLLCSTQEIEMPLRHIRSLGGGSVNAPGQYGGYPGLIIDYVDPTSGIEDQVMISVPNPDHWMRLINDAINKAIRS</sequence>
<accession>A0ABN8QRD0</accession>
<dbReference type="EMBL" id="CALNXK010000146">
    <property type="protein sequence ID" value="CAH3168682.1"/>
    <property type="molecule type" value="Genomic_DNA"/>
</dbReference>
<keyword evidence="2" id="KW-1185">Reference proteome</keyword>
<comment type="caution">
    <text evidence="1">The sequence shown here is derived from an EMBL/GenBank/DDBJ whole genome shotgun (WGS) entry which is preliminary data.</text>
</comment>
<evidence type="ECO:0000313" key="1">
    <source>
        <dbReference type="EMBL" id="CAH3168682.1"/>
    </source>
</evidence>
<reference evidence="1 2" key="1">
    <citation type="submission" date="2022-05" db="EMBL/GenBank/DDBJ databases">
        <authorList>
            <consortium name="Genoscope - CEA"/>
            <person name="William W."/>
        </authorList>
    </citation>
    <scope>NUCLEOTIDE SEQUENCE [LARGE SCALE GENOMIC DNA]</scope>
</reference>
<evidence type="ECO:0000313" key="2">
    <source>
        <dbReference type="Proteomes" id="UP001159405"/>
    </source>
</evidence>
<organism evidence="1 2">
    <name type="scientific">Porites lobata</name>
    <dbReference type="NCBI Taxonomy" id="104759"/>
    <lineage>
        <taxon>Eukaryota</taxon>
        <taxon>Metazoa</taxon>
        <taxon>Cnidaria</taxon>
        <taxon>Anthozoa</taxon>
        <taxon>Hexacorallia</taxon>
        <taxon>Scleractinia</taxon>
        <taxon>Fungiina</taxon>
        <taxon>Poritidae</taxon>
        <taxon>Porites</taxon>
    </lineage>
</organism>
<protein>
    <submittedName>
        <fullName evidence="1">Uncharacterized protein</fullName>
    </submittedName>
</protein>
<dbReference type="Proteomes" id="UP001159405">
    <property type="component" value="Unassembled WGS sequence"/>
</dbReference>
<name>A0ABN8QRD0_9CNID</name>
<proteinExistence type="predicted"/>